<evidence type="ECO:0000313" key="2">
    <source>
        <dbReference type="EMBL" id="SFV66171.1"/>
    </source>
</evidence>
<dbReference type="EMBL" id="FPHL01000043">
    <property type="protein sequence ID" value="SFV66171.1"/>
    <property type="molecule type" value="Genomic_DNA"/>
</dbReference>
<feature type="transmembrane region" description="Helical" evidence="1">
    <location>
        <begin position="23"/>
        <end position="40"/>
    </location>
</feature>
<dbReference type="AlphaFoldDB" id="A0A1W1CKI2"/>
<organism evidence="2">
    <name type="scientific">hydrothermal vent metagenome</name>
    <dbReference type="NCBI Taxonomy" id="652676"/>
    <lineage>
        <taxon>unclassified sequences</taxon>
        <taxon>metagenomes</taxon>
        <taxon>ecological metagenomes</taxon>
    </lineage>
</organism>
<keyword evidence="1" id="KW-0812">Transmembrane</keyword>
<protein>
    <submittedName>
        <fullName evidence="2">Uncharacterized protein</fullName>
    </submittedName>
</protein>
<gene>
    <name evidence="2" type="ORF">MNB_SV-10-280</name>
</gene>
<keyword evidence="1" id="KW-0472">Membrane</keyword>
<sequence>MLFRDDEYMDGGFGVEIVKRQKMVILMYGVVWYFTFYYLAKYTHI</sequence>
<reference evidence="2" key="1">
    <citation type="submission" date="2016-10" db="EMBL/GenBank/DDBJ databases">
        <authorList>
            <person name="de Groot N.N."/>
        </authorList>
    </citation>
    <scope>NUCLEOTIDE SEQUENCE</scope>
</reference>
<keyword evidence="1" id="KW-1133">Transmembrane helix</keyword>
<name>A0A1W1CKI2_9ZZZZ</name>
<evidence type="ECO:0000256" key="1">
    <source>
        <dbReference type="SAM" id="Phobius"/>
    </source>
</evidence>
<accession>A0A1W1CKI2</accession>
<proteinExistence type="predicted"/>